<dbReference type="RefSeq" id="WP_275418768.1">
    <property type="nucleotide sequence ID" value="NZ_CP106878.1"/>
</dbReference>
<dbReference type="InterPro" id="IPR006699">
    <property type="entry name" value="GlpP"/>
</dbReference>
<organism evidence="2 3">
    <name type="scientific">Fervidibacillus albus</name>
    <dbReference type="NCBI Taxonomy" id="2980026"/>
    <lineage>
        <taxon>Bacteria</taxon>
        <taxon>Bacillati</taxon>
        <taxon>Bacillota</taxon>
        <taxon>Bacilli</taxon>
        <taxon>Bacillales</taxon>
        <taxon>Bacillaceae</taxon>
        <taxon>Fervidibacillus</taxon>
    </lineage>
</organism>
<dbReference type="GO" id="GO:0045893">
    <property type="term" value="P:positive regulation of DNA-templated transcription"/>
    <property type="evidence" value="ECO:0007669"/>
    <property type="project" value="TreeGrafter"/>
</dbReference>
<protein>
    <recommendedName>
        <fullName evidence="1">Glycerol uptake operon antiterminator regulatory protein</fullName>
    </recommendedName>
</protein>
<dbReference type="Pfam" id="PF04309">
    <property type="entry name" value="G3P_antiterm"/>
    <property type="match status" value="1"/>
</dbReference>
<gene>
    <name evidence="2" type="ORF">OE104_06480</name>
</gene>
<keyword evidence="1" id="KW-0804">Transcription</keyword>
<dbReference type="InterPro" id="IPR013785">
    <property type="entry name" value="Aldolase_TIM"/>
</dbReference>
<evidence type="ECO:0000313" key="3">
    <source>
        <dbReference type="Proteomes" id="UP001164718"/>
    </source>
</evidence>
<accession>A0A9E8LX49</accession>
<dbReference type="Gene3D" id="3.20.20.70">
    <property type="entry name" value="Aldolase class I"/>
    <property type="match status" value="1"/>
</dbReference>
<proteinExistence type="predicted"/>
<sequence>MKQMVIPAISSYKRLEKFLESEYELAVFLEVHISQLKNITKMANRYHKKLIFHVDLIEGLKNDERGTEFLCQEYDPYGLISTKASVIQKAKQKGVLSIQRVFLLDSQALEQSYKLIEFTKPDYIEVLPGAMPWMIKEVKQQTKTPILAGGLIRRTREVEQAITAGATAVTTSKTKLWDVFEKEKNSFKIG</sequence>
<dbReference type="EMBL" id="CP106878">
    <property type="protein sequence ID" value="WAA10955.1"/>
    <property type="molecule type" value="Genomic_DNA"/>
</dbReference>
<dbReference type="PANTHER" id="PTHR35787:SF1">
    <property type="entry name" value="GLYCEROL UPTAKE OPERON ANTITERMINATOR REGULATORY PROTEIN"/>
    <property type="match status" value="1"/>
</dbReference>
<dbReference type="Proteomes" id="UP001164718">
    <property type="component" value="Chromosome"/>
</dbReference>
<keyword evidence="1" id="KW-0694">RNA-binding</keyword>
<dbReference type="PIRSF" id="PIRSF016897">
    <property type="entry name" value="GlpP"/>
    <property type="match status" value="1"/>
</dbReference>
<evidence type="ECO:0000256" key="1">
    <source>
        <dbReference type="PIRNR" id="PIRNR016897"/>
    </source>
</evidence>
<dbReference type="GO" id="GO:0003723">
    <property type="term" value="F:RNA binding"/>
    <property type="evidence" value="ECO:0007669"/>
    <property type="project" value="UniProtKB-KW"/>
</dbReference>
<dbReference type="GO" id="GO:0006071">
    <property type="term" value="P:glycerol metabolic process"/>
    <property type="evidence" value="ECO:0007669"/>
    <property type="project" value="UniProtKB-UniRule"/>
</dbReference>
<keyword evidence="1" id="KW-0319">Glycerol metabolism</keyword>
<keyword evidence="1" id="KW-0805">Transcription regulation</keyword>
<dbReference type="KEGG" id="faf:OE104_06480"/>
<dbReference type="GO" id="GO:0001072">
    <property type="term" value="F:transcription antitermination factor activity, RNA binding"/>
    <property type="evidence" value="ECO:0007669"/>
    <property type="project" value="TreeGrafter"/>
</dbReference>
<dbReference type="PANTHER" id="PTHR35787">
    <property type="entry name" value="GLYCEROL UPTAKE OPERON ANTITERMINATOR REGULATORY PROTEIN"/>
    <property type="match status" value="1"/>
</dbReference>
<comment type="function">
    <text evidence="1">Regulates expression of the glpD operon. In the presence of glycerol 3-phosphate (G3P) causes antitermination of transcription of glpD at the inverted repeat of the leader region to enhance its transcription. Binds and stabilizes glpD leader mRNA.</text>
</comment>
<name>A0A9E8LX49_9BACI</name>
<evidence type="ECO:0000313" key="2">
    <source>
        <dbReference type="EMBL" id="WAA10955.1"/>
    </source>
</evidence>
<keyword evidence="3" id="KW-1185">Reference proteome</keyword>
<reference evidence="2" key="1">
    <citation type="submission" date="2022-09" db="EMBL/GenBank/DDBJ databases">
        <title>Complete Genomes of Fervidibacillus albus and Fervidibacillus halotolerans isolated from tidal flat sediments.</title>
        <authorList>
            <person name="Kwon K.K."/>
            <person name="Yang S.-H."/>
            <person name="Park M.J."/>
            <person name="Oh H.-M."/>
        </authorList>
    </citation>
    <scope>NUCLEOTIDE SEQUENCE</scope>
    <source>
        <strain evidence="2">MEBiC13591</strain>
    </source>
</reference>
<dbReference type="AlphaFoldDB" id="A0A9E8LX49"/>
<dbReference type="SUPFAM" id="SSF110391">
    <property type="entry name" value="GlpP-like"/>
    <property type="match status" value="1"/>
</dbReference>